<comment type="caution">
    <text evidence="2">The sequence shown here is derived from an EMBL/GenBank/DDBJ whole genome shotgun (WGS) entry which is preliminary data.</text>
</comment>
<keyword evidence="3" id="KW-1185">Reference proteome</keyword>
<gene>
    <name evidence="2" type="ORF">PVAP13_1NG526919</name>
</gene>
<feature type="region of interest" description="Disordered" evidence="1">
    <location>
        <begin position="89"/>
        <end position="116"/>
    </location>
</feature>
<dbReference type="AlphaFoldDB" id="A0A8T0XBY7"/>
<sequence length="162" mass="17242">MARSCAHQVGRGCWFLQPANKFLVSLGHLSSPVLSRPFSSLASSPPSTSPFHPPPPPIARSSSCGASIGGIGKAAANATGAHAYILLRSPAPPLPRRRRRRQGNQGPTVRTSVSLPVPTCRDRSSPAIALAIGRSLRLAWLASHRQRWLHPSIGRSVDHTDA</sequence>
<feature type="region of interest" description="Disordered" evidence="1">
    <location>
        <begin position="37"/>
        <end position="64"/>
    </location>
</feature>
<organism evidence="2 3">
    <name type="scientific">Panicum virgatum</name>
    <name type="common">Blackwell switchgrass</name>
    <dbReference type="NCBI Taxonomy" id="38727"/>
    <lineage>
        <taxon>Eukaryota</taxon>
        <taxon>Viridiplantae</taxon>
        <taxon>Streptophyta</taxon>
        <taxon>Embryophyta</taxon>
        <taxon>Tracheophyta</taxon>
        <taxon>Spermatophyta</taxon>
        <taxon>Magnoliopsida</taxon>
        <taxon>Liliopsida</taxon>
        <taxon>Poales</taxon>
        <taxon>Poaceae</taxon>
        <taxon>PACMAD clade</taxon>
        <taxon>Panicoideae</taxon>
        <taxon>Panicodae</taxon>
        <taxon>Paniceae</taxon>
        <taxon>Panicinae</taxon>
        <taxon>Panicum</taxon>
        <taxon>Panicum sect. Hiantes</taxon>
    </lineage>
</organism>
<dbReference type="Proteomes" id="UP000823388">
    <property type="component" value="Chromosome 1N"/>
</dbReference>
<reference evidence="2" key="1">
    <citation type="submission" date="2020-05" db="EMBL/GenBank/DDBJ databases">
        <title>WGS assembly of Panicum virgatum.</title>
        <authorList>
            <person name="Lovell J.T."/>
            <person name="Jenkins J."/>
            <person name="Shu S."/>
            <person name="Juenger T.E."/>
            <person name="Schmutz J."/>
        </authorList>
    </citation>
    <scope>NUCLEOTIDE SEQUENCE</scope>
    <source>
        <strain evidence="2">AP13</strain>
    </source>
</reference>
<evidence type="ECO:0000313" key="3">
    <source>
        <dbReference type="Proteomes" id="UP000823388"/>
    </source>
</evidence>
<feature type="compositionally biased region" description="Polar residues" evidence="1">
    <location>
        <begin position="103"/>
        <end position="114"/>
    </location>
</feature>
<name>A0A8T0XBY7_PANVG</name>
<feature type="compositionally biased region" description="Low complexity" evidence="1">
    <location>
        <begin position="37"/>
        <end position="46"/>
    </location>
</feature>
<feature type="compositionally biased region" description="Pro residues" evidence="1">
    <location>
        <begin position="47"/>
        <end position="58"/>
    </location>
</feature>
<evidence type="ECO:0000256" key="1">
    <source>
        <dbReference type="SAM" id="MobiDB-lite"/>
    </source>
</evidence>
<protein>
    <submittedName>
        <fullName evidence="2">Uncharacterized protein</fullName>
    </submittedName>
</protein>
<accession>A0A8T0XBY7</accession>
<evidence type="ECO:0000313" key="2">
    <source>
        <dbReference type="EMBL" id="KAG2654823.1"/>
    </source>
</evidence>
<dbReference type="EMBL" id="CM029038">
    <property type="protein sequence ID" value="KAG2654823.1"/>
    <property type="molecule type" value="Genomic_DNA"/>
</dbReference>
<proteinExistence type="predicted"/>